<dbReference type="InterPro" id="IPR018527">
    <property type="entry name" value="Rubredoxin_Fe_BS"/>
</dbReference>
<evidence type="ECO:0000256" key="1">
    <source>
        <dbReference type="ARBA" id="ARBA00022723"/>
    </source>
</evidence>
<dbReference type="HOGENOM" id="CLU_041481_0_3_1"/>
<evidence type="ECO:0000313" key="6">
    <source>
        <dbReference type="EMBL" id="EJT52390.1"/>
    </source>
</evidence>
<keyword evidence="4" id="KW-0812">Transmembrane</keyword>
<dbReference type="InterPro" id="IPR016135">
    <property type="entry name" value="UBQ-conjugating_enzyme/RWD"/>
</dbReference>
<evidence type="ECO:0000313" key="7">
    <source>
        <dbReference type="Proteomes" id="UP000002748"/>
    </source>
</evidence>
<keyword evidence="1" id="KW-0479">Metal-binding</keyword>
<name>J4UKI5_TRIAS</name>
<dbReference type="GO" id="GO:0046872">
    <property type="term" value="F:metal ion binding"/>
    <property type="evidence" value="ECO:0007669"/>
    <property type="project" value="UniProtKB-KW"/>
</dbReference>
<dbReference type="PRINTS" id="PR01217">
    <property type="entry name" value="PRICHEXTENSN"/>
</dbReference>
<keyword evidence="4" id="KW-1133">Transmembrane helix</keyword>
<dbReference type="VEuPathDB" id="FungiDB:A1Q1_04601"/>
<feature type="compositionally biased region" description="Pro residues" evidence="3">
    <location>
        <begin position="289"/>
        <end position="328"/>
    </location>
</feature>
<dbReference type="Proteomes" id="UP000002748">
    <property type="component" value="Unassembled WGS sequence"/>
</dbReference>
<dbReference type="AlphaFoldDB" id="J4UKI5"/>
<dbReference type="InterPro" id="IPR000608">
    <property type="entry name" value="UBC"/>
</dbReference>
<evidence type="ECO:0000256" key="2">
    <source>
        <dbReference type="ARBA" id="ARBA00022786"/>
    </source>
</evidence>
<comment type="caution">
    <text evidence="6">The sequence shown here is derived from an EMBL/GenBank/DDBJ whole genome shotgun (WGS) entry which is preliminary data.</text>
</comment>
<dbReference type="PROSITE" id="PS50127">
    <property type="entry name" value="UBC_2"/>
    <property type="match status" value="1"/>
</dbReference>
<feature type="region of interest" description="Disordered" evidence="3">
    <location>
        <begin position="265"/>
        <end position="359"/>
    </location>
</feature>
<organism evidence="6 7">
    <name type="scientific">Trichosporon asahii var. asahii (strain ATCC 90039 / CBS 2479 / JCM 2466 / KCTC 7840 / NBRC 103889/ NCYC 2677 / UAMH 7654)</name>
    <name type="common">Yeast</name>
    <dbReference type="NCBI Taxonomy" id="1186058"/>
    <lineage>
        <taxon>Eukaryota</taxon>
        <taxon>Fungi</taxon>
        <taxon>Dikarya</taxon>
        <taxon>Basidiomycota</taxon>
        <taxon>Agaricomycotina</taxon>
        <taxon>Tremellomycetes</taxon>
        <taxon>Trichosporonales</taxon>
        <taxon>Trichosporonaceae</taxon>
        <taxon>Trichosporon</taxon>
    </lineage>
</organism>
<dbReference type="KEGG" id="tasa:A1Q1_04601"/>
<gene>
    <name evidence="6" type="ORF">A1Q1_04601</name>
</gene>
<feature type="compositionally biased region" description="Low complexity" evidence="3">
    <location>
        <begin position="169"/>
        <end position="191"/>
    </location>
</feature>
<proteinExistence type="predicted"/>
<evidence type="ECO:0000256" key="3">
    <source>
        <dbReference type="SAM" id="MobiDB-lite"/>
    </source>
</evidence>
<dbReference type="SMART" id="SM00212">
    <property type="entry name" value="UBCc"/>
    <property type="match status" value="1"/>
</dbReference>
<sequence>MPPKLNLRSTAVKRIMQEAAELSEPDEDFIAQPLESDIFEWHCTLRGVPGTEYEGGLYHLRVLLPATYPMSAPDIVLMTPSGRFEPGKKICIDGLTSFHAGSWQPAWGVRTAMAGLRSFWTQGGEALAAIGALDYPKEERRRLAKLSRDWVCPTCGVPNHELLPDAQVTASAEASGSGTSGAAQFAEAGAEATERSELAAEGNARPDSSESDQGAVTTPPPGPSSAAAPTAVPLPPVHGPTAAAVSTEVPPPVITVPAPVPTPTTTAPVAAPAAAPVQPTPVRTGVSSSPPPPQPGSRPVPPARAAPPASSSPPPPAPAARPQPPAPPAVTGTPSPAESGQVATEPARRGQRAPSGSPLWLDGTIAACVAVLIYLLAKQ</sequence>
<dbReference type="Pfam" id="PF00179">
    <property type="entry name" value="UQ_con"/>
    <property type="match status" value="1"/>
</dbReference>
<keyword evidence="4" id="KW-0472">Membrane</keyword>
<dbReference type="PANTHER" id="PTHR24067">
    <property type="entry name" value="UBIQUITIN-CONJUGATING ENZYME E2"/>
    <property type="match status" value="1"/>
</dbReference>
<dbReference type="CDD" id="cd23799">
    <property type="entry name" value="UBCc_UBE2J"/>
    <property type="match status" value="1"/>
</dbReference>
<feature type="transmembrane region" description="Helical" evidence="4">
    <location>
        <begin position="359"/>
        <end position="377"/>
    </location>
</feature>
<dbReference type="Gene3D" id="3.10.110.10">
    <property type="entry name" value="Ubiquitin Conjugating Enzyme"/>
    <property type="match status" value="1"/>
</dbReference>
<protein>
    <submittedName>
        <fullName evidence="6">Ubiquitin conjugating enzyme</fullName>
    </submittedName>
</protein>
<dbReference type="GeneID" id="25988114"/>
<feature type="compositionally biased region" description="Low complexity" evidence="3">
    <location>
        <begin position="265"/>
        <end position="282"/>
    </location>
</feature>
<feature type="region of interest" description="Disordered" evidence="3">
    <location>
        <begin position="169"/>
        <end position="246"/>
    </location>
</feature>
<evidence type="ECO:0000256" key="4">
    <source>
        <dbReference type="SAM" id="Phobius"/>
    </source>
</evidence>
<dbReference type="FunFam" id="3.10.110.10:FF:000086">
    <property type="entry name" value="Ubiquitin-conjugating enzyme E2 J1"/>
    <property type="match status" value="1"/>
</dbReference>
<evidence type="ECO:0000259" key="5">
    <source>
        <dbReference type="PROSITE" id="PS50127"/>
    </source>
</evidence>
<dbReference type="OrthoDB" id="1158011at2759"/>
<dbReference type="InterPro" id="IPR050113">
    <property type="entry name" value="Ub_conjugating_enzyme"/>
</dbReference>
<dbReference type="PROSITE" id="PS00202">
    <property type="entry name" value="RUBREDOXIN"/>
    <property type="match status" value="1"/>
</dbReference>
<dbReference type="RefSeq" id="XP_014183509.1">
    <property type="nucleotide sequence ID" value="XM_014328034.1"/>
</dbReference>
<dbReference type="SUPFAM" id="SSF54495">
    <property type="entry name" value="UBC-like"/>
    <property type="match status" value="1"/>
</dbReference>
<feature type="domain" description="UBC core" evidence="5">
    <location>
        <begin position="10"/>
        <end position="161"/>
    </location>
</feature>
<keyword evidence="2" id="KW-0833">Ubl conjugation pathway</keyword>
<dbReference type="EMBL" id="ALBS01000027">
    <property type="protein sequence ID" value="EJT52390.1"/>
    <property type="molecule type" value="Genomic_DNA"/>
</dbReference>
<reference evidence="6 7" key="1">
    <citation type="journal article" date="2012" name="Eukaryot. Cell">
        <title>Draft genome sequence of CBS 2479, the standard type strain of Trichosporon asahii.</title>
        <authorList>
            <person name="Yang R.Y."/>
            <person name="Li H.T."/>
            <person name="Zhu H."/>
            <person name="Zhou G.P."/>
            <person name="Wang M."/>
            <person name="Wang L."/>
        </authorList>
    </citation>
    <scope>NUCLEOTIDE SEQUENCE [LARGE SCALE GENOMIC DNA]</scope>
    <source>
        <strain evidence="7">ATCC 90039 / CBS 2479 / JCM 2466 / KCTC 7840 / NCYC 2677 / UAMH 7654</strain>
    </source>
</reference>
<accession>J4UKI5</accession>